<dbReference type="Proteomes" id="UP000465305">
    <property type="component" value="Unassembled WGS sequence"/>
</dbReference>
<protein>
    <submittedName>
        <fullName evidence="2">Uncharacterized protein</fullName>
    </submittedName>
</protein>
<gene>
    <name evidence="2" type="ORF">MALGJ_36460</name>
</gene>
<organism evidence="2 3">
    <name type="scientific">Mycolicibacter algericus</name>
    <name type="common">Mycobacterium algericum</name>
    <dbReference type="NCBI Taxonomy" id="1288388"/>
    <lineage>
        <taxon>Bacteria</taxon>
        <taxon>Bacillati</taxon>
        <taxon>Actinomycetota</taxon>
        <taxon>Actinomycetes</taxon>
        <taxon>Mycobacteriales</taxon>
        <taxon>Mycobacteriaceae</taxon>
        <taxon>Mycolicibacter</taxon>
    </lineage>
</organism>
<feature type="compositionally biased region" description="Basic and acidic residues" evidence="1">
    <location>
        <begin position="48"/>
        <end position="61"/>
    </location>
</feature>
<proteinExistence type="predicted"/>
<feature type="region of interest" description="Disordered" evidence="1">
    <location>
        <begin position="1"/>
        <end position="61"/>
    </location>
</feature>
<evidence type="ECO:0000313" key="3">
    <source>
        <dbReference type="Proteomes" id="UP000465305"/>
    </source>
</evidence>
<sequence length="197" mass="20478">MHRALGQQSQDGEPHVTTPAAVATPMPAAPGRTEAETETGTPGTETGTEARAETVAELGAEPRAEAGALGIVARVQAERPAGLGAVVAQLPAELAPGVPTRRVGGPALLRGGRSEPESTGLLRVVREGSVGRTEGDIHNSPLVLWGRKRSSLPIRSRYIATYRFGKAAAREHGVAVATRDARARSTYEALGVTVEQP</sequence>
<evidence type="ECO:0000256" key="1">
    <source>
        <dbReference type="SAM" id="MobiDB-lite"/>
    </source>
</evidence>
<feature type="compositionally biased region" description="Low complexity" evidence="1">
    <location>
        <begin position="15"/>
        <end position="47"/>
    </location>
</feature>
<accession>A0A7I9YE99</accession>
<dbReference type="AlphaFoldDB" id="A0A7I9YE99"/>
<reference evidence="2 3" key="1">
    <citation type="journal article" date="2019" name="Emerg. Microbes Infect.">
        <title>Comprehensive subspecies identification of 175 nontuberculous mycobacteria species based on 7547 genomic profiles.</title>
        <authorList>
            <person name="Matsumoto Y."/>
            <person name="Kinjo T."/>
            <person name="Motooka D."/>
            <person name="Nabeya D."/>
            <person name="Jung N."/>
            <person name="Uechi K."/>
            <person name="Horii T."/>
            <person name="Iida T."/>
            <person name="Fujita J."/>
            <person name="Nakamura S."/>
        </authorList>
    </citation>
    <scope>NUCLEOTIDE SEQUENCE [LARGE SCALE GENOMIC DNA]</scope>
    <source>
        <strain evidence="2 3">JCM 30723</strain>
    </source>
</reference>
<feature type="compositionally biased region" description="Polar residues" evidence="1">
    <location>
        <begin position="1"/>
        <end position="11"/>
    </location>
</feature>
<evidence type="ECO:0000313" key="2">
    <source>
        <dbReference type="EMBL" id="GFG86970.1"/>
    </source>
</evidence>
<name>A0A7I9YE99_MYCAL</name>
<comment type="caution">
    <text evidence="2">The sequence shown here is derived from an EMBL/GenBank/DDBJ whole genome shotgun (WGS) entry which is preliminary data.</text>
</comment>
<dbReference type="EMBL" id="BLKY01000001">
    <property type="protein sequence ID" value="GFG86970.1"/>
    <property type="molecule type" value="Genomic_DNA"/>
</dbReference>